<dbReference type="InterPro" id="IPR003690">
    <property type="entry name" value="MTERF"/>
</dbReference>
<accession>A0A200Q260</accession>
<evidence type="ECO:0000256" key="2">
    <source>
        <dbReference type="ARBA" id="ARBA00022472"/>
    </source>
</evidence>
<dbReference type="OrthoDB" id="637682at2759"/>
<reference evidence="4 5" key="1">
    <citation type="journal article" date="2017" name="Mol. Plant">
        <title>The Genome of Medicinal Plant Macleaya cordata Provides New Insights into Benzylisoquinoline Alkaloids Metabolism.</title>
        <authorList>
            <person name="Liu X."/>
            <person name="Liu Y."/>
            <person name="Huang P."/>
            <person name="Ma Y."/>
            <person name="Qing Z."/>
            <person name="Tang Q."/>
            <person name="Cao H."/>
            <person name="Cheng P."/>
            <person name="Zheng Y."/>
            <person name="Yuan Z."/>
            <person name="Zhou Y."/>
            <person name="Liu J."/>
            <person name="Tang Z."/>
            <person name="Zhuo Y."/>
            <person name="Zhang Y."/>
            <person name="Yu L."/>
            <person name="Huang J."/>
            <person name="Yang P."/>
            <person name="Peng Q."/>
            <person name="Zhang J."/>
            <person name="Jiang W."/>
            <person name="Zhang Z."/>
            <person name="Lin K."/>
            <person name="Ro D.K."/>
            <person name="Chen X."/>
            <person name="Xiong X."/>
            <person name="Shang Y."/>
            <person name="Huang S."/>
            <person name="Zeng J."/>
        </authorList>
    </citation>
    <scope>NUCLEOTIDE SEQUENCE [LARGE SCALE GENOMIC DNA]</scope>
    <source>
        <strain evidence="5">cv. BLH2017</strain>
        <tissue evidence="4">Root</tissue>
    </source>
</reference>
<keyword evidence="2" id="KW-0804">Transcription</keyword>
<dbReference type="Proteomes" id="UP000195402">
    <property type="component" value="Unassembled WGS sequence"/>
</dbReference>
<evidence type="ECO:0000256" key="3">
    <source>
        <dbReference type="ARBA" id="ARBA00022946"/>
    </source>
</evidence>
<comment type="caution">
    <text evidence="4">The sequence shown here is derived from an EMBL/GenBank/DDBJ whole genome shotgun (WGS) entry which is preliminary data.</text>
</comment>
<dbReference type="InterPro" id="IPR038538">
    <property type="entry name" value="MTERF_sf"/>
</dbReference>
<dbReference type="SMART" id="SM00733">
    <property type="entry name" value="Mterf"/>
    <property type="match status" value="5"/>
</dbReference>
<dbReference type="InParanoid" id="A0A200Q260"/>
<dbReference type="EMBL" id="MVGT01003299">
    <property type="protein sequence ID" value="OVA04515.1"/>
    <property type="molecule type" value="Genomic_DNA"/>
</dbReference>
<comment type="similarity">
    <text evidence="1">Belongs to the mTERF family.</text>
</comment>
<keyword evidence="3" id="KW-0809">Transit peptide</keyword>
<dbReference type="GO" id="GO:0003676">
    <property type="term" value="F:nucleic acid binding"/>
    <property type="evidence" value="ECO:0007669"/>
    <property type="project" value="InterPro"/>
</dbReference>
<dbReference type="OMA" id="LWSDQKF"/>
<evidence type="ECO:0000256" key="1">
    <source>
        <dbReference type="ARBA" id="ARBA00007692"/>
    </source>
</evidence>
<dbReference type="AlphaFoldDB" id="A0A200Q260"/>
<protein>
    <submittedName>
        <fullName evidence="4">Mitochodrial transcription termination factor-related</fullName>
    </submittedName>
</protein>
<name>A0A200Q260_MACCD</name>
<gene>
    <name evidence="4" type="ORF">BVC80_1715g30</name>
</gene>
<dbReference type="PANTHER" id="PTHR13068:SF139">
    <property type="entry name" value="TRANSCRIPTION TERMINATION FACTOR MTEF1, CHLOROPLASTIC"/>
    <property type="match status" value="1"/>
</dbReference>
<dbReference type="Pfam" id="PF02536">
    <property type="entry name" value="mTERF"/>
    <property type="match status" value="1"/>
</dbReference>
<sequence>MVVHSLCVPTICSISPNPNPNPNPNPFRSSSPHPQLVLRFRTTYRENLRYLKTLGIISNDNNNTNKFFSSETLDRILSIVNFLKSKGFSDHHIQSLSFRCPKIFFSNIDPTEIDPVLEFLTVDLSASRDETCGLILRCPEILFSDVRFCLRPTLLFLRELGLEKLNSPTSLNAHLLNTRVPKLVAKIRFLESLGLSYEESSRICARLPAIFGYSVDNNLRPKIEYLVEEMDRSIDELKVFPQYFAFSLERRIVPRHLHLKERNVQVPLQRMLLWSDQKFYTKWK</sequence>
<keyword evidence="2" id="KW-0806">Transcription termination</keyword>
<keyword evidence="2" id="KW-0805">Transcription regulation</keyword>
<dbReference type="GO" id="GO:0006353">
    <property type="term" value="P:DNA-templated transcription termination"/>
    <property type="evidence" value="ECO:0007669"/>
    <property type="project" value="UniProtKB-KW"/>
</dbReference>
<dbReference type="PANTHER" id="PTHR13068">
    <property type="entry name" value="CGI-12 PROTEIN-RELATED"/>
    <property type="match status" value="1"/>
</dbReference>
<evidence type="ECO:0000313" key="4">
    <source>
        <dbReference type="EMBL" id="OVA04515.1"/>
    </source>
</evidence>
<dbReference type="FunCoup" id="A0A200Q260">
    <property type="interactions" value="374"/>
</dbReference>
<proteinExistence type="inferred from homology"/>
<dbReference type="Gene3D" id="1.25.70.10">
    <property type="entry name" value="Transcription termination factor 3, mitochondrial"/>
    <property type="match status" value="1"/>
</dbReference>
<keyword evidence="5" id="KW-1185">Reference proteome</keyword>
<evidence type="ECO:0000313" key="5">
    <source>
        <dbReference type="Proteomes" id="UP000195402"/>
    </source>
</evidence>
<organism evidence="4 5">
    <name type="scientific">Macleaya cordata</name>
    <name type="common">Five-seeded plume-poppy</name>
    <name type="synonym">Bocconia cordata</name>
    <dbReference type="NCBI Taxonomy" id="56857"/>
    <lineage>
        <taxon>Eukaryota</taxon>
        <taxon>Viridiplantae</taxon>
        <taxon>Streptophyta</taxon>
        <taxon>Embryophyta</taxon>
        <taxon>Tracheophyta</taxon>
        <taxon>Spermatophyta</taxon>
        <taxon>Magnoliopsida</taxon>
        <taxon>Ranunculales</taxon>
        <taxon>Papaveraceae</taxon>
        <taxon>Papaveroideae</taxon>
        <taxon>Macleaya</taxon>
    </lineage>
</organism>